<dbReference type="Pfam" id="PF07593">
    <property type="entry name" value="UnbV_ASPIC"/>
    <property type="match status" value="1"/>
</dbReference>
<evidence type="ECO:0000259" key="3">
    <source>
        <dbReference type="Pfam" id="PF07593"/>
    </source>
</evidence>
<dbReference type="AlphaFoldDB" id="A0A8J7MWD0"/>
<keyword evidence="5" id="KW-1185">Reference proteome</keyword>
<dbReference type="PANTHER" id="PTHR16026">
    <property type="entry name" value="CARTILAGE ACIDIC PROTEIN 1"/>
    <property type="match status" value="1"/>
</dbReference>
<dbReference type="EMBL" id="JAESVP010000006">
    <property type="protein sequence ID" value="MBL4929099.1"/>
    <property type="molecule type" value="Genomic_DNA"/>
</dbReference>
<feature type="signal peptide" evidence="2">
    <location>
        <begin position="1"/>
        <end position="16"/>
    </location>
</feature>
<evidence type="ECO:0000313" key="4">
    <source>
        <dbReference type="EMBL" id="MBL4929099.1"/>
    </source>
</evidence>
<keyword evidence="1 2" id="KW-0732">Signal</keyword>
<name>A0A8J7MWD0_9RHOB</name>
<evidence type="ECO:0000256" key="2">
    <source>
        <dbReference type="SAM" id="SignalP"/>
    </source>
</evidence>
<protein>
    <submittedName>
        <fullName evidence="4">CRTAC1 family protein</fullName>
    </submittedName>
</protein>
<sequence>MRMLLVLAFAASPALAQTFAPEPSAGLTTPYQGDWQYMVGGGVAVFDCDGDLKQDVFVAGGEGKAGLYRNISAIGGDLRFQPVDSGLEMEAVTGAWPLDIDADGLTDLAVMRVGQNRLMKGLGGCKFRDASADWGFDGGDGWSTAFSATWEKGATWPTLAVGNYIDRTQDAFPWGSCTENWLHRPAGATGFAPALPLKPSYCALSILFSDWSGTGKVDLRVSNDREYYKGGQEQLWHIEPGQPPALYTEAEGWKRLRIWGMGIASRDLDANGTTELFLTSMADNKLQSLNPAAQKDGPKPVYDDTAFARGVTSHRPYTGDDIRPSTAWHAEFSDVNNDGLDDLFVAKGNVDRMPDFAQNDPNNLLMQGADGKFVEMGDKAGVADMGTARGAALADFNLDGLPDLVVVDRREAPKVWRNTTAGAGGFVALWLADEGANRDAIGAWIELRVGDHLQRREVTVGGGHGGGQLGWQHFGLGKADQAEVRVIWPDGVAGDWQPLAGGFYRLTRGGAERITP</sequence>
<comment type="caution">
    <text evidence="4">The sequence shown here is derived from an EMBL/GenBank/DDBJ whole genome shotgun (WGS) entry which is preliminary data.</text>
</comment>
<dbReference type="InterPro" id="IPR013517">
    <property type="entry name" value="FG-GAP"/>
</dbReference>
<dbReference type="InterPro" id="IPR027039">
    <property type="entry name" value="Crtac1"/>
</dbReference>
<dbReference type="PANTHER" id="PTHR16026:SF0">
    <property type="entry name" value="CARTILAGE ACIDIC PROTEIN 1"/>
    <property type="match status" value="1"/>
</dbReference>
<feature type="domain" description="ASPIC/UnbV" evidence="3">
    <location>
        <begin position="440"/>
        <end position="496"/>
    </location>
</feature>
<evidence type="ECO:0000256" key="1">
    <source>
        <dbReference type="ARBA" id="ARBA00022729"/>
    </source>
</evidence>
<evidence type="ECO:0000313" key="5">
    <source>
        <dbReference type="Proteomes" id="UP000619033"/>
    </source>
</evidence>
<organism evidence="4 5">
    <name type="scientific">Fuscibacter oryzae</name>
    <dbReference type="NCBI Taxonomy" id="2803939"/>
    <lineage>
        <taxon>Bacteria</taxon>
        <taxon>Pseudomonadati</taxon>
        <taxon>Pseudomonadota</taxon>
        <taxon>Alphaproteobacteria</taxon>
        <taxon>Rhodobacterales</taxon>
        <taxon>Paracoccaceae</taxon>
        <taxon>Fuscibacter</taxon>
    </lineage>
</organism>
<dbReference type="RefSeq" id="WP_202661634.1">
    <property type="nucleotide sequence ID" value="NZ_JAESVP010000006.1"/>
</dbReference>
<dbReference type="SUPFAM" id="SSF69318">
    <property type="entry name" value="Integrin alpha N-terminal domain"/>
    <property type="match status" value="1"/>
</dbReference>
<feature type="chain" id="PRO_5035232731" evidence="2">
    <location>
        <begin position="17"/>
        <end position="516"/>
    </location>
</feature>
<dbReference type="Proteomes" id="UP000619033">
    <property type="component" value="Unassembled WGS sequence"/>
</dbReference>
<dbReference type="Gene3D" id="2.130.10.130">
    <property type="entry name" value="Integrin alpha, N-terminal"/>
    <property type="match status" value="1"/>
</dbReference>
<dbReference type="InterPro" id="IPR011519">
    <property type="entry name" value="UnbV_ASPIC"/>
</dbReference>
<proteinExistence type="predicted"/>
<accession>A0A8J7MWD0</accession>
<dbReference type="InterPro" id="IPR028994">
    <property type="entry name" value="Integrin_alpha_N"/>
</dbReference>
<dbReference type="Pfam" id="PF13517">
    <property type="entry name" value="FG-GAP_3"/>
    <property type="match status" value="1"/>
</dbReference>
<reference evidence="4" key="1">
    <citation type="submission" date="2021-01" db="EMBL/GenBank/DDBJ databases">
        <title>Genome seq and assembly of Tabrizicola sp. KVB23.</title>
        <authorList>
            <person name="Chhetri G."/>
        </authorList>
    </citation>
    <scope>NUCLEOTIDE SEQUENCE</scope>
    <source>
        <strain evidence="4">KVB23</strain>
    </source>
</reference>
<gene>
    <name evidence="4" type="ORF">JI744_13375</name>
</gene>